<sequence length="330" mass="36896">MTVEGDMVSGDGWISDESSFCGDTEISTSKKLRRNLDIQEYWTRHPKLVNVIAHSAMSASRMVETEMWNPGEGEPDWRQVHETIPEFLERLPPLASTRDAVGSWIWIANPYPDRKRPDNADLAGLTEGGSRLLEAYTEMKEQVEKENAGRAKGIITRKLTPQRQQLKNEIYKLAKDKGWMLFPMAADVIRTWRAVSEAIINARLGPSAKIATIGPDRDPAGGRLICIYTKDFSDVDDVRRVLNELVLMGLVKADAPRGIYYKADALTHLGIESGNDYGLQASLYSSKDMLAAAKPGKKRPIEAVVENNEKDLKGKKPMTFATFTKSRPKC</sequence>
<evidence type="ECO:0000256" key="1">
    <source>
        <dbReference type="ARBA" id="ARBA00010568"/>
    </source>
</evidence>
<dbReference type="Proteomes" id="UP000799429">
    <property type="component" value="Unassembled WGS sequence"/>
</dbReference>
<dbReference type="OrthoDB" id="10067381at2759"/>
<dbReference type="PANTHER" id="PTHR31977:SF1">
    <property type="entry name" value="UPF0696 PROTEIN C11ORF68"/>
    <property type="match status" value="1"/>
</dbReference>
<dbReference type="Gene3D" id="3.30.760.10">
    <property type="entry name" value="RNA Cap, Translation Initiation Factor Eif4e"/>
    <property type="match status" value="1"/>
</dbReference>
<comment type="caution">
    <text evidence="2">The sequence shown here is derived from an EMBL/GenBank/DDBJ whole genome shotgun (WGS) entry which is preliminary data.</text>
</comment>
<name>A0A9P4S4I3_9PEZI</name>
<dbReference type="InterPro" id="IPR023398">
    <property type="entry name" value="TIF_eIF4e-like"/>
</dbReference>
<gene>
    <name evidence="2" type="ORF">M501DRAFT_1019655</name>
</gene>
<dbReference type="AlphaFoldDB" id="A0A9P4S4I3"/>
<dbReference type="InterPro" id="IPR015034">
    <property type="entry name" value="Bles03"/>
</dbReference>
<protein>
    <submittedName>
        <fullName evidence="2">DUF1917-domain-containing protein</fullName>
    </submittedName>
</protein>
<comment type="similarity">
    <text evidence="1">Belongs to the UPF0696 family.</text>
</comment>
<dbReference type="SUPFAM" id="SSF55418">
    <property type="entry name" value="eIF4e-like"/>
    <property type="match status" value="1"/>
</dbReference>
<proteinExistence type="inferred from homology"/>
<evidence type="ECO:0000313" key="2">
    <source>
        <dbReference type="EMBL" id="KAF2835660.1"/>
    </source>
</evidence>
<dbReference type="PANTHER" id="PTHR31977">
    <property type="entry name" value="UPF0696 PROTEIN C11ORF68"/>
    <property type="match status" value="1"/>
</dbReference>
<evidence type="ECO:0000313" key="3">
    <source>
        <dbReference type="Proteomes" id="UP000799429"/>
    </source>
</evidence>
<dbReference type="Pfam" id="PF08939">
    <property type="entry name" value="Bles03"/>
    <property type="match status" value="1"/>
</dbReference>
<accession>A0A9P4S4I3</accession>
<reference evidence="2" key="1">
    <citation type="journal article" date="2020" name="Stud. Mycol.">
        <title>101 Dothideomycetes genomes: a test case for predicting lifestyles and emergence of pathogens.</title>
        <authorList>
            <person name="Haridas S."/>
            <person name="Albert R."/>
            <person name="Binder M."/>
            <person name="Bloem J."/>
            <person name="Labutti K."/>
            <person name="Salamov A."/>
            <person name="Andreopoulos B."/>
            <person name="Baker S."/>
            <person name="Barry K."/>
            <person name="Bills G."/>
            <person name="Bluhm B."/>
            <person name="Cannon C."/>
            <person name="Castanera R."/>
            <person name="Culley D."/>
            <person name="Daum C."/>
            <person name="Ezra D."/>
            <person name="Gonzalez J."/>
            <person name="Henrissat B."/>
            <person name="Kuo A."/>
            <person name="Liang C."/>
            <person name="Lipzen A."/>
            <person name="Lutzoni F."/>
            <person name="Magnuson J."/>
            <person name="Mondo S."/>
            <person name="Nolan M."/>
            <person name="Ohm R."/>
            <person name="Pangilinan J."/>
            <person name="Park H.-J."/>
            <person name="Ramirez L."/>
            <person name="Alfaro M."/>
            <person name="Sun H."/>
            <person name="Tritt A."/>
            <person name="Yoshinaga Y."/>
            <person name="Zwiers L.-H."/>
            <person name="Turgeon B."/>
            <person name="Goodwin S."/>
            <person name="Spatafora J."/>
            <person name="Crous P."/>
            <person name="Grigoriev I."/>
        </authorList>
    </citation>
    <scope>NUCLEOTIDE SEQUENCE</scope>
    <source>
        <strain evidence="2">CBS 101060</strain>
    </source>
</reference>
<dbReference type="EMBL" id="MU006107">
    <property type="protein sequence ID" value="KAF2835660.1"/>
    <property type="molecule type" value="Genomic_DNA"/>
</dbReference>
<keyword evidence="3" id="KW-1185">Reference proteome</keyword>
<organism evidence="2 3">
    <name type="scientific">Patellaria atrata CBS 101060</name>
    <dbReference type="NCBI Taxonomy" id="1346257"/>
    <lineage>
        <taxon>Eukaryota</taxon>
        <taxon>Fungi</taxon>
        <taxon>Dikarya</taxon>
        <taxon>Ascomycota</taxon>
        <taxon>Pezizomycotina</taxon>
        <taxon>Dothideomycetes</taxon>
        <taxon>Dothideomycetes incertae sedis</taxon>
        <taxon>Patellariales</taxon>
        <taxon>Patellariaceae</taxon>
        <taxon>Patellaria</taxon>
    </lineage>
</organism>